<dbReference type="GO" id="GO:0046872">
    <property type="term" value="F:metal ion binding"/>
    <property type="evidence" value="ECO:0007669"/>
    <property type="project" value="UniProtKB-KW"/>
</dbReference>
<feature type="domain" description="4Fe-4S ferredoxin-type" evidence="8">
    <location>
        <begin position="42"/>
        <end position="72"/>
    </location>
</feature>
<evidence type="ECO:0000256" key="7">
    <source>
        <dbReference type="SAM" id="SignalP"/>
    </source>
</evidence>
<reference evidence="9" key="1">
    <citation type="submission" date="2011-11" db="EMBL/GenBank/DDBJ databases">
        <title>Improved High-Quality Draft sequence of Desulfovibrio sp. U5L.</title>
        <authorList>
            <consortium name="US DOE Joint Genome Institute"/>
            <person name="Lucas S."/>
            <person name="Han J."/>
            <person name="Lapidus A."/>
            <person name="Cheng J.-F."/>
            <person name="Goodwin L."/>
            <person name="Pitluck S."/>
            <person name="Peters L."/>
            <person name="Ovchinnikova G."/>
            <person name="Held B."/>
            <person name="Detter J.C."/>
            <person name="Han C."/>
            <person name="Tapia R."/>
            <person name="Land M."/>
            <person name="Hauser L."/>
            <person name="Kyrpides N."/>
            <person name="Ivanova N."/>
            <person name="Pagani I."/>
            <person name="Gabster J."/>
            <person name="Walker C."/>
            <person name="Stolyar S."/>
            <person name="Stahl D."/>
            <person name="Arkin A."/>
            <person name="Dehal P."/>
            <person name="Hazen T."/>
            <person name="Woyke T."/>
        </authorList>
    </citation>
    <scope>NUCLEOTIDE SEQUENCE [LARGE SCALE GENOMIC DNA]</scope>
    <source>
        <strain evidence="9">U5L</strain>
    </source>
</reference>
<dbReference type="PANTHER" id="PTHR43545:SF4">
    <property type="entry name" value="IRON-SULFUR PROTEIN"/>
    <property type="match status" value="1"/>
</dbReference>
<keyword evidence="3" id="KW-0479">Metal-binding</keyword>
<dbReference type="OrthoDB" id="9789030at2"/>
<dbReference type="InterPro" id="IPR051555">
    <property type="entry name" value="FDH_Electron_Transfer_Unit"/>
</dbReference>
<name>I2PZ54_9BACT</name>
<evidence type="ECO:0000313" key="9">
    <source>
        <dbReference type="EMBL" id="EIG52810.1"/>
    </source>
</evidence>
<dbReference type="HOGENOM" id="CLU_043374_0_1_7"/>
<keyword evidence="4" id="KW-0677">Repeat</keyword>
<protein>
    <submittedName>
        <fullName evidence="9">Fe-S-cluster-containing hydrogenase subunit</fullName>
    </submittedName>
</protein>
<keyword evidence="2" id="KW-0004">4Fe-4S</keyword>
<dbReference type="AlphaFoldDB" id="I2PZ54"/>
<dbReference type="EMBL" id="JH600068">
    <property type="protein sequence ID" value="EIG52810.1"/>
    <property type="molecule type" value="Genomic_DNA"/>
</dbReference>
<evidence type="ECO:0000256" key="5">
    <source>
        <dbReference type="ARBA" id="ARBA00023004"/>
    </source>
</evidence>
<feature type="domain" description="4Fe-4S ferredoxin-type" evidence="8">
    <location>
        <begin position="150"/>
        <end position="179"/>
    </location>
</feature>
<dbReference type="GO" id="GO:0051539">
    <property type="term" value="F:4 iron, 4 sulfur cluster binding"/>
    <property type="evidence" value="ECO:0007669"/>
    <property type="project" value="UniProtKB-KW"/>
</dbReference>
<gene>
    <name evidence="9" type="ORF">DesU5LDRAFT_1110</name>
</gene>
<dbReference type="InterPro" id="IPR006311">
    <property type="entry name" value="TAT_signal"/>
</dbReference>
<dbReference type="GO" id="GO:0030313">
    <property type="term" value="C:cell envelope"/>
    <property type="evidence" value="ECO:0007669"/>
    <property type="project" value="UniProtKB-SubCell"/>
</dbReference>
<dbReference type="Pfam" id="PF13247">
    <property type="entry name" value="Fer4_11"/>
    <property type="match status" value="1"/>
</dbReference>
<dbReference type="PANTHER" id="PTHR43545">
    <property type="entry name" value="FORMATE DEHYDROGENASE, NITRATE-INDUCIBLE, IRON-SULFUR SUBUNIT"/>
    <property type="match status" value="1"/>
</dbReference>
<organism evidence="9">
    <name type="scientific">Desulfovibrio sp. U5L</name>
    <dbReference type="NCBI Taxonomy" id="596152"/>
    <lineage>
        <taxon>Bacteria</taxon>
        <taxon>Pseudomonadati</taxon>
        <taxon>Thermodesulfobacteriota</taxon>
        <taxon>Desulfovibrionia</taxon>
        <taxon>Desulfovibrionales</taxon>
        <taxon>Desulfovibrionaceae</taxon>
        <taxon>Desulfovibrio</taxon>
    </lineage>
</organism>
<dbReference type="Gene3D" id="3.30.70.20">
    <property type="match status" value="2"/>
</dbReference>
<feature type="chain" id="PRO_5003662937" evidence="7">
    <location>
        <begin position="19"/>
        <end position="328"/>
    </location>
</feature>
<accession>I2PZ54</accession>
<sequence>MNRRAFLAALGTAGAGLAAPGPAGTLLAGQAAGSAASEDEPLASLYDLSQCVGCGACVAACREAHASDFPEPKKPFPKMSPASVKAEDFSDKRDVDDRLTPYNWLFIQTATVTKDGRPLDVHIPRRCMHCQNPPCAGLCPWGAATRAGNGAVAIDPAICLGGAKCRTVCPWHIPQRQTGVGLYLDLLPRFAGNGVMYKCDRCQARARAGQAPACLEACPNGVQTMGPRSAMVAAAKALARDTGGFVYGETENGGTNTLYVSPVPFATLQAALETGPGRPGLGPTDDVMGEEANLATAVLLAPVAGLAAGLLRLAGQAKSQPDKEENRG</sequence>
<evidence type="ECO:0000256" key="1">
    <source>
        <dbReference type="ARBA" id="ARBA00004196"/>
    </source>
</evidence>
<comment type="subcellular location">
    <subcellularLocation>
        <location evidence="1">Cell envelope</location>
    </subcellularLocation>
</comment>
<dbReference type="SUPFAM" id="SSF54862">
    <property type="entry name" value="4Fe-4S ferredoxins"/>
    <property type="match status" value="1"/>
</dbReference>
<feature type="domain" description="4Fe-4S ferredoxin-type" evidence="8">
    <location>
        <begin position="116"/>
        <end position="149"/>
    </location>
</feature>
<dbReference type="InterPro" id="IPR017896">
    <property type="entry name" value="4Fe4S_Fe-S-bd"/>
</dbReference>
<evidence type="ECO:0000256" key="2">
    <source>
        <dbReference type="ARBA" id="ARBA00022485"/>
    </source>
</evidence>
<feature type="signal peptide" evidence="7">
    <location>
        <begin position="1"/>
        <end position="18"/>
    </location>
</feature>
<keyword evidence="5" id="KW-0408">Iron</keyword>
<dbReference type="PROSITE" id="PS51379">
    <property type="entry name" value="4FE4S_FER_2"/>
    <property type="match status" value="3"/>
</dbReference>
<evidence type="ECO:0000256" key="4">
    <source>
        <dbReference type="ARBA" id="ARBA00022737"/>
    </source>
</evidence>
<keyword evidence="7" id="KW-0732">Signal</keyword>
<evidence type="ECO:0000256" key="3">
    <source>
        <dbReference type="ARBA" id="ARBA00022723"/>
    </source>
</evidence>
<dbReference type="PROSITE" id="PS51318">
    <property type="entry name" value="TAT"/>
    <property type="match status" value="1"/>
</dbReference>
<dbReference type="eggNOG" id="COG0437">
    <property type="taxonomic scope" value="Bacteria"/>
</dbReference>
<evidence type="ECO:0000259" key="8">
    <source>
        <dbReference type="PROSITE" id="PS51379"/>
    </source>
</evidence>
<evidence type="ECO:0000256" key="6">
    <source>
        <dbReference type="ARBA" id="ARBA00023014"/>
    </source>
</evidence>
<proteinExistence type="predicted"/>
<keyword evidence="6" id="KW-0411">Iron-sulfur</keyword>
<dbReference type="STRING" id="596152.DesU5LDRAFT_1110"/>